<proteinExistence type="predicted"/>
<organism evidence="1 2">
    <name type="scientific">Psilocybe cubensis</name>
    <name type="common">Psychedelic mushroom</name>
    <name type="synonym">Stropharia cubensis</name>
    <dbReference type="NCBI Taxonomy" id="181762"/>
    <lineage>
        <taxon>Eukaryota</taxon>
        <taxon>Fungi</taxon>
        <taxon>Dikarya</taxon>
        <taxon>Basidiomycota</taxon>
        <taxon>Agaricomycotina</taxon>
        <taxon>Agaricomycetes</taxon>
        <taxon>Agaricomycetidae</taxon>
        <taxon>Agaricales</taxon>
        <taxon>Agaricineae</taxon>
        <taxon>Strophariaceae</taxon>
        <taxon>Psilocybe</taxon>
    </lineage>
</organism>
<evidence type="ECO:0000313" key="1">
    <source>
        <dbReference type="EMBL" id="KAH9478130.1"/>
    </source>
</evidence>
<sequence length="127" mass="13709">MSVASMRVNAQNVKKWTALMGASAFGYSSIVDIILHFPDVDINIQNEDGDTALSWALYMGHIDVAARLLTVPGIHVNTQGIIGWTALMCASYNGYCSTVDGAPGNQRGYPACDLFLRATHKCESVQV</sequence>
<comment type="caution">
    <text evidence="1">The sequence shown here is derived from an EMBL/GenBank/DDBJ whole genome shotgun (WGS) entry which is preliminary data.</text>
</comment>
<protein>
    <submittedName>
        <fullName evidence="1">Uncharacterized protein</fullName>
    </submittedName>
</protein>
<keyword evidence="2" id="KW-1185">Reference proteome</keyword>
<reference evidence="1" key="1">
    <citation type="submission" date="2021-10" db="EMBL/GenBank/DDBJ databases">
        <title>Psilocybe cubensis genome.</title>
        <authorList>
            <person name="Mckernan K.J."/>
            <person name="Crawford S."/>
            <person name="Trippe A."/>
            <person name="Kane L.T."/>
            <person name="Mclaughlin S."/>
        </authorList>
    </citation>
    <scope>NUCLEOTIDE SEQUENCE</scope>
    <source>
        <strain evidence="1">MGC-MH-2018</strain>
    </source>
</reference>
<accession>A0ACB8GT13</accession>
<gene>
    <name evidence="1" type="ORF">JR316_0008583</name>
</gene>
<evidence type="ECO:0000313" key="2">
    <source>
        <dbReference type="Proteomes" id="UP000664032"/>
    </source>
</evidence>
<dbReference type="Proteomes" id="UP000664032">
    <property type="component" value="Unassembled WGS sequence"/>
</dbReference>
<name>A0ACB8GT13_PSICU</name>
<dbReference type="EMBL" id="JAFIQS020000008">
    <property type="protein sequence ID" value="KAH9478130.1"/>
    <property type="molecule type" value="Genomic_DNA"/>
</dbReference>